<evidence type="ECO:0000313" key="2">
    <source>
        <dbReference type="EMBL" id="GFP90137.1"/>
    </source>
</evidence>
<gene>
    <name evidence="2" type="ORF">PHJA_001157600</name>
</gene>
<dbReference type="Proteomes" id="UP000653305">
    <property type="component" value="Unassembled WGS sequence"/>
</dbReference>
<feature type="region of interest" description="Disordered" evidence="1">
    <location>
        <begin position="116"/>
        <end position="168"/>
    </location>
</feature>
<comment type="caution">
    <text evidence="2">The sequence shown here is derived from an EMBL/GenBank/DDBJ whole genome shotgun (WGS) entry which is preliminary data.</text>
</comment>
<name>A0A830BQY3_9LAMI</name>
<reference evidence="2" key="1">
    <citation type="submission" date="2020-07" db="EMBL/GenBank/DDBJ databases">
        <title>Ethylene signaling mediates host invasion by parasitic plants.</title>
        <authorList>
            <person name="Yoshida S."/>
        </authorList>
    </citation>
    <scope>NUCLEOTIDE SEQUENCE</scope>
    <source>
        <strain evidence="2">Okayama</strain>
    </source>
</reference>
<proteinExistence type="predicted"/>
<evidence type="ECO:0000256" key="1">
    <source>
        <dbReference type="SAM" id="MobiDB-lite"/>
    </source>
</evidence>
<protein>
    <submittedName>
        <fullName evidence="2">Uncharacterized protein</fullName>
    </submittedName>
</protein>
<dbReference type="EMBL" id="BMAC01000210">
    <property type="protein sequence ID" value="GFP90137.1"/>
    <property type="molecule type" value="Genomic_DNA"/>
</dbReference>
<dbReference type="OrthoDB" id="914114at2759"/>
<evidence type="ECO:0000313" key="3">
    <source>
        <dbReference type="Proteomes" id="UP000653305"/>
    </source>
</evidence>
<organism evidence="2 3">
    <name type="scientific">Phtheirospermum japonicum</name>
    <dbReference type="NCBI Taxonomy" id="374723"/>
    <lineage>
        <taxon>Eukaryota</taxon>
        <taxon>Viridiplantae</taxon>
        <taxon>Streptophyta</taxon>
        <taxon>Embryophyta</taxon>
        <taxon>Tracheophyta</taxon>
        <taxon>Spermatophyta</taxon>
        <taxon>Magnoliopsida</taxon>
        <taxon>eudicotyledons</taxon>
        <taxon>Gunneridae</taxon>
        <taxon>Pentapetalae</taxon>
        <taxon>asterids</taxon>
        <taxon>lamiids</taxon>
        <taxon>Lamiales</taxon>
        <taxon>Orobanchaceae</taxon>
        <taxon>Orobanchaceae incertae sedis</taxon>
        <taxon>Phtheirospermum</taxon>
    </lineage>
</organism>
<accession>A0A830BQY3</accession>
<keyword evidence="3" id="KW-1185">Reference proteome</keyword>
<sequence>MVRGAQCTESYFSNSQLMVRGLEYPIQLVEHRSGQKNRKADGLKGRHIKILASINLNEPLYQARRWSCDSQISLREIGKCVFYSGCLSHQDKACEKRKRDFQNDCLQEGQYGEWIKAADTPTGNKRENSYGFSTSSTEPQPTKPATVSIKPNSEIVANIKESNTPQLA</sequence>
<feature type="compositionally biased region" description="Polar residues" evidence="1">
    <location>
        <begin position="130"/>
        <end position="151"/>
    </location>
</feature>
<dbReference type="AlphaFoldDB" id="A0A830BQY3"/>